<evidence type="ECO:0000256" key="3">
    <source>
        <dbReference type="SAM" id="MobiDB-lite"/>
    </source>
</evidence>
<dbReference type="PANTHER" id="PTHR11347">
    <property type="entry name" value="CYCLIC NUCLEOTIDE PHOSPHODIESTERASE"/>
    <property type="match status" value="1"/>
</dbReference>
<dbReference type="EMBL" id="JAPFFF010000002">
    <property type="protein sequence ID" value="KAK8895758.1"/>
    <property type="molecule type" value="Genomic_DNA"/>
</dbReference>
<reference evidence="5 6" key="1">
    <citation type="submission" date="2024-04" db="EMBL/GenBank/DDBJ databases">
        <title>Tritrichomonas musculus Genome.</title>
        <authorList>
            <person name="Alves-Ferreira E."/>
            <person name="Grigg M."/>
            <person name="Lorenzi H."/>
            <person name="Galac M."/>
        </authorList>
    </citation>
    <scope>NUCLEOTIDE SEQUENCE [LARGE SCALE GENOMIC DNA]</scope>
    <source>
        <strain evidence="5 6">EAF2021</strain>
    </source>
</reference>
<evidence type="ECO:0000259" key="4">
    <source>
        <dbReference type="PROSITE" id="PS51845"/>
    </source>
</evidence>
<dbReference type="SUPFAM" id="SSF109604">
    <property type="entry name" value="HD-domain/PDEase-like"/>
    <property type="match status" value="1"/>
</dbReference>
<dbReference type="InterPro" id="IPR003018">
    <property type="entry name" value="GAF"/>
</dbReference>
<dbReference type="Pfam" id="PF00233">
    <property type="entry name" value="PDEase_I"/>
    <property type="match status" value="1"/>
</dbReference>
<gene>
    <name evidence="5" type="ORF">M9Y10_013643</name>
</gene>
<dbReference type="SMART" id="SM00065">
    <property type="entry name" value="GAF"/>
    <property type="match status" value="2"/>
</dbReference>
<keyword evidence="2" id="KW-0378">Hydrolase</keyword>
<keyword evidence="6" id="KW-1185">Reference proteome</keyword>
<evidence type="ECO:0000256" key="1">
    <source>
        <dbReference type="ARBA" id="ARBA00022723"/>
    </source>
</evidence>
<organism evidence="5 6">
    <name type="scientific">Tritrichomonas musculus</name>
    <dbReference type="NCBI Taxonomy" id="1915356"/>
    <lineage>
        <taxon>Eukaryota</taxon>
        <taxon>Metamonada</taxon>
        <taxon>Parabasalia</taxon>
        <taxon>Tritrichomonadida</taxon>
        <taxon>Tritrichomonadidae</taxon>
        <taxon>Tritrichomonas</taxon>
    </lineage>
</organism>
<accession>A0ABR2KY36</accession>
<feature type="region of interest" description="Disordered" evidence="3">
    <location>
        <begin position="1"/>
        <end position="21"/>
    </location>
</feature>
<evidence type="ECO:0000313" key="5">
    <source>
        <dbReference type="EMBL" id="KAK8895758.1"/>
    </source>
</evidence>
<feature type="domain" description="PDEase" evidence="4">
    <location>
        <begin position="702"/>
        <end position="1035"/>
    </location>
</feature>
<dbReference type="InterPro" id="IPR029016">
    <property type="entry name" value="GAF-like_dom_sf"/>
</dbReference>
<protein>
    <recommendedName>
        <fullName evidence="4">PDEase domain-containing protein</fullName>
    </recommendedName>
</protein>
<sequence>MKTMRLLSNSTKKSSTILSSSPSRVPESFLDVCNTLPHLENIDLVSLHDNPRDRLRDEDFFDSIMNQCNLLPLHEAFESDLCKMFNAERAILWENRPNLRDFHSSRLEKEVSISNPIIDLIISKKKNCVIYDNLKDTQLAAQFATNPDFPQLFFSLYLNNGSIIAIMQITRSTASIPALFDNADEQKAKFIARKFSIYGASSFAQPQMILFASELSHYGNLKATADSIANAIQTNFSCSGVDFWFFNEKMNLFSRYERNSGFVNIYRCTSGIIGTALRSGTSVNEAFCRQHQNYLPAIDGDPDNPILIASCKFDGRTWACALRGPRTAYSLSYSGEDEKHLSTLMPFIARSLAYSAQLSPLPPTPIDKIEEKIENTLDSAALFSSALDLKQLTDNIETRFKHVIDCEFVKLLIVTKNQREFFNRERNFPVNYGISGLTYSSQKASIYDNPEDEKGFNPDLDSSKDITKIKSLLSYPILINYEANTDDSPLKAKTESKTNFCIAVINFINKNDGSQFRYSDIEKVNSISSFCAHSIENAISYQSVIGVTNHLRVFMRASKQVLQLSSAKNALKEILNSAKEMFSASRVTLFMKNPKGSEKPLYEFLNVEDNEENRHRQRSQNTRNAEEAINRKETVKIHVGSLFICTTPLFDHHMNILGAMEIGVKDTKGRVEESILVESFATIAAISLERLKLEKLAEIGHVQNSFKKLLSEEERESYQTPKVLKESHDLFTLDLDVYDDQCDQTELLKIIFSSFDKFDLKKEFHITNQKLFLFIVDISKSYRRSGLHTWRHAVDSLQFIIYALSVTSLHKSFEKYELLSLVIAAICHNAGHDGFEKVKTKKDRSKTPFEILYRSQNVEEMRNIEFTIRTLSKDECNLLSVLGYDRQKQIWRLVINLILGINVRKHIKFVKSFKNLLNDKKFDIKNKKNRHFLMLLMMKCAYFASLTRNFKSAQKSVNPIVQEFLLLGKVEDCSGLKYVDDDCKILNEERSSPGILNSVVVPIFEEMAEVSEGMKVALDALKSNIEKYTAIVKEKYKVEEERERRIEEERRRKEEEERKKREEEERRRREEEERKKREEEERRRKKEEEERKKKEEEERRRREEEERIKREEEERRRKEEEEKKRKEEEERIKREEEEKRRKEEERIKKEEEEERKKKEEEEKERIKKEEEERKRKEEEEEQKRRSMRSISDDEMSSDGLSSSKAKKTSNERKNSLNDEIDVRFGVEDEPASDEGGAEDEDDD</sequence>
<evidence type="ECO:0000256" key="2">
    <source>
        <dbReference type="ARBA" id="ARBA00022801"/>
    </source>
</evidence>
<keyword evidence="1" id="KW-0479">Metal-binding</keyword>
<dbReference type="Gene3D" id="3.30.450.40">
    <property type="match status" value="1"/>
</dbReference>
<feature type="compositionally biased region" description="Basic and acidic residues" evidence="3">
    <location>
        <begin position="1073"/>
        <end position="1184"/>
    </location>
</feature>
<dbReference type="InterPro" id="IPR002073">
    <property type="entry name" value="PDEase_catalytic_dom"/>
</dbReference>
<feature type="compositionally biased region" description="Acidic residues" evidence="3">
    <location>
        <begin position="1227"/>
        <end position="1243"/>
    </location>
</feature>
<proteinExistence type="predicted"/>
<feature type="compositionally biased region" description="Basic and acidic residues" evidence="3">
    <location>
        <begin position="1208"/>
        <end position="1226"/>
    </location>
</feature>
<dbReference type="PROSITE" id="PS51845">
    <property type="entry name" value="PDEASE_I_2"/>
    <property type="match status" value="1"/>
</dbReference>
<dbReference type="Proteomes" id="UP001470230">
    <property type="component" value="Unassembled WGS sequence"/>
</dbReference>
<comment type="caution">
    <text evidence="5">The sequence shown here is derived from an EMBL/GenBank/DDBJ whole genome shotgun (WGS) entry which is preliminary data.</text>
</comment>
<feature type="region of interest" description="Disordered" evidence="3">
    <location>
        <begin position="1073"/>
        <end position="1243"/>
    </location>
</feature>
<evidence type="ECO:0000313" key="6">
    <source>
        <dbReference type="Proteomes" id="UP001470230"/>
    </source>
</evidence>
<name>A0ABR2KY36_9EUKA</name>
<dbReference type="Gene3D" id="1.10.1300.10">
    <property type="entry name" value="3'5'-cyclic nucleotide phosphodiesterase, catalytic domain"/>
    <property type="match status" value="1"/>
</dbReference>
<dbReference type="SUPFAM" id="SSF55781">
    <property type="entry name" value="GAF domain-like"/>
    <property type="match status" value="4"/>
</dbReference>
<dbReference type="InterPro" id="IPR036971">
    <property type="entry name" value="PDEase_catalytic_dom_sf"/>
</dbReference>